<dbReference type="Proteomes" id="UP000324222">
    <property type="component" value="Unassembled WGS sequence"/>
</dbReference>
<evidence type="ECO:0000313" key="3">
    <source>
        <dbReference type="Proteomes" id="UP000324222"/>
    </source>
</evidence>
<dbReference type="AlphaFoldDB" id="A0A5B7FU09"/>
<sequence>MLPKRTTTAITHYSISQVPGALVTGTCRVAGAAVVVTLLSGTLTRPPRGYRDLLQVDLDTGVGVVVRVKDGLKPWWSGCLRNEGGAARGRKGVKRWEVAGPRPSPAQPSPAKRNSTQLN</sequence>
<keyword evidence="3" id="KW-1185">Reference proteome</keyword>
<name>A0A5B7FU09_PORTR</name>
<protein>
    <submittedName>
        <fullName evidence="2">Uncharacterized protein</fullName>
    </submittedName>
</protein>
<dbReference type="EMBL" id="VSRR010010064">
    <property type="protein sequence ID" value="MPC51260.1"/>
    <property type="molecule type" value="Genomic_DNA"/>
</dbReference>
<organism evidence="2 3">
    <name type="scientific">Portunus trituberculatus</name>
    <name type="common">Swimming crab</name>
    <name type="synonym">Neptunus trituberculatus</name>
    <dbReference type="NCBI Taxonomy" id="210409"/>
    <lineage>
        <taxon>Eukaryota</taxon>
        <taxon>Metazoa</taxon>
        <taxon>Ecdysozoa</taxon>
        <taxon>Arthropoda</taxon>
        <taxon>Crustacea</taxon>
        <taxon>Multicrustacea</taxon>
        <taxon>Malacostraca</taxon>
        <taxon>Eumalacostraca</taxon>
        <taxon>Eucarida</taxon>
        <taxon>Decapoda</taxon>
        <taxon>Pleocyemata</taxon>
        <taxon>Brachyura</taxon>
        <taxon>Eubrachyura</taxon>
        <taxon>Portunoidea</taxon>
        <taxon>Portunidae</taxon>
        <taxon>Portuninae</taxon>
        <taxon>Portunus</taxon>
    </lineage>
</organism>
<comment type="caution">
    <text evidence="2">The sequence shown here is derived from an EMBL/GenBank/DDBJ whole genome shotgun (WGS) entry which is preliminary data.</text>
</comment>
<evidence type="ECO:0000313" key="2">
    <source>
        <dbReference type="EMBL" id="MPC51260.1"/>
    </source>
</evidence>
<feature type="region of interest" description="Disordered" evidence="1">
    <location>
        <begin position="90"/>
        <end position="119"/>
    </location>
</feature>
<proteinExistence type="predicted"/>
<accession>A0A5B7FU09</accession>
<evidence type="ECO:0000256" key="1">
    <source>
        <dbReference type="SAM" id="MobiDB-lite"/>
    </source>
</evidence>
<reference evidence="2 3" key="1">
    <citation type="submission" date="2019-05" db="EMBL/GenBank/DDBJ databases">
        <title>Another draft genome of Portunus trituberculatus and its Hox gene families provides insights of decapod evolution.</title>
        <authorList>
            <person name="Jeong J.-H."/>
            <person name="Song I."/>
            <person name="Kim S."/>
            <person name="Choi T."/>
            <person name="Kim D."/>
            <person name="Ryu S."/>
            <person name="Kim W."/>
        </authorList>
    </citation>
    <scope>NUCLEOTIDE SEQUENCE [LARGE SCALE GENOMIC DNA]</scope>
    <source>
        <tissue evidence="2">Muscle</tissue>
    </source>
</reference>
<gene>
    <name evidence="2" type="ORF">E2C01_045105</name>
</gene>